<dbReference type="InterPro" id="IPR050266">
    <property type="entry name" value="AB_hydrolase_sf"/>
</dbReference>
<dbReference type="RefSeq" id="WP_141989239.1">
    <property type="nucleotide sequence ID" value="NZ_VFRA01000001.1"/>
</dbReference>
<reference evidence="2 3" key="1">
    <citation type="submission" date="2019-06" db="EMBL/GenBank/DDBJ databases">
        <title>Sequencing the genomes of 1000 actinobacteria strains.</title>
        <authorList>
            <person name="Klenk H.-P."/>
        </authorList>
    </citation>
    <scope>NUCLEOTIDE SEQUENCE [LARGE SCALE GENOMIC DNA]</scope>
    <source>
        <strain evidence="2 3">DSM 21947</strain>
    </source>
</reference>
<dbReference type="Pfam" id="PF12697">
    <property type="entry name" value="Abhydrolase_6"/>
    <property type="match status" value="1"/>
</dbReference>
<name>A0A8H2PSY4_9MICO</name>
<organism evidence="2 3">
    <name type="scientific">Rhodoglobus vestalii</name>
    <dbReference type="NCBI Taxonomy" id="193384"/>
    <lineage>
        <taxon>Bacteria</taxon>
        <taxon>Bacillati</taxon>
        <taxon>Actinomycetota</taxon>
        <taxon>Actinomycetes</taxon>
        <taxon>Micrococcales</taxon>
        <taxon>Microbacteriaceae</taxon>
        <taxon>Rhodoglobus</taxon>
    </lineage>
</organism>
<dbReference type="Proteomes" id="UP000316560">
    <property type="component" value="Unassembled WGS sequence"/>
</dbReference>
<dbReference type="GO" id="GO:0016020">
    <property type="term" value="C:membrane"/>
    <property type="evidence" value="ECO:0007669"/>
    <property type="project" value="TreeGrafter"/>
</dbReference>
<accession>A0A8H2PSY4</accession>
<dbReference type="InterPro" id="IPR000073">
    <property type="entry name" value="AB_hydrolase_1"/>
</dbReference>
<protein>
    <submittedName>
        <fullName evidence="2">Pimeloyl-ACP methyl ester carboxylesterase</fullName>
    </submittedName>
</protein>
<dbReference type="GO" id="GO:0003824">
    <property type="term" value="F:catalytic activity"/>
    <property type="evidence" value="ECO:0007669"/>
    <property type="project" value="InterPro"/>
</dbReference>
<evidence type="ECO:0000313" key="3">
    <source>
        <dbReference type="Proteomes" id="UP000316560"/>
    </source>
</evidence>
<dbReference type="PRINTS" id="PR00111">
    <property type="entry name" value="ABHYDROLASE"/>
</dbReference>
<dbReference type="InterPro" id="IPR029058">
    <property type="entry name" value="AB_hydrolase_fold"/>
</dbReference>
<dbReference type="AlphaFoldDB" id="A0A8H2PSY4"/>
<feature type="domain" description="AB hydrolase-1" evidence="1">
    <location>
        <begin position="42"/>
        <end position="287"/>
    </location>
</feature>
<dbReference type="PANTHER" id="PTHR43798:SF33">
    <property type="entry name" value="HYDROLASE, PUTATIVE (AFU_ORTHOLOGUE AFUA_2G14860)-RELATED"/>
    <property type="match status" value="1"/>
</dbReference>
<dbReference type="SUPFAM" id="SSF53474">
    <property type="entry name" value="alpha/beta-Hydrolases"/>
    <property type="match status" value="1"/>
</dbReference>
<comment type="caution">
    <text evidence="2">The sequence shown here is derived from an EMBL/GenBank/DDBJ whole genome shotgun (WGS) entry which is preliminary data.</text>
</comment>
<gene>
    <name evidence="2" type="ORF">FB472_0171</name>
</gene>
<dbReference type="PANTHER" id="PTHR43798">
    <property type="entry name" value="MONOACYLGLYCEROL LIPASE"/>
    <property type="match status" value="1"/>
</dbReference>
<dbReference type="PRINTS" id="PR00412">
    <property type="entry name" value="EPOXHYDRLASE"/>
</dbReference>
<sequence>MRPASPYGALLTDNPARRSTIDVLGAPTQYWEYGPAEAETVLVLVHGFRGDHHGLDAVCAHIRGIRIVSPDIPGFGESAPLNGHAHDISGYAMWLQAFVGALGLSGRAVLLGHSFGSIVVSAAIAGGLSTPQIILVNPIAAPALAGPNAILSKITLGFYRLARALPHALGAPLLSNWLVVRVMSLAMVKTHDSELRRWIHQQHHAHFSSYANRDSLLEGFEASIGSDVSMFAEQIAVPTLLIGARNDPISPVPAQQRLVALFAQARLELFDNVGHLIHYERPREAAELIVGFLNAGTVTEPAT</sequence>
<evidence type="ECO:0000259" key="1">
    <source>
        <dbReference type="Pfam" id="PF12697"/>
    </source>
</evidence>
<dbReference type="EMBL" id="VFRA01000001">
    <property type="protein sequence ID" value="TQO18651.1"/>
    <property type="molecule type" value="Genomic_DNA"/>
</dbReference>
<evidence type="ECO:0000313" key="2">
    <source>
        <dbReference type="EMBL" id="TQO18651.1"/>
    </source>
</evidence>
<proteinExistence type="predicted"/>
<dbReference type="Gene3D" id="3.40.50.1820">
    <property type="entry name" value="alpha/beta hydrolase"/>
    <property type="match status" value="1"/>
</dbReference>
<keyword evidence="3" id="KW-1185">Reference proteome</keyword>
<dbReference type="InterPro" id="IPR000639">
    <property type="entry name" value="Epox_hydrolase-like"/>
</dbReference>
<dbReference type="OrthoDB" id="5195507at2"/>